<dbReference type="EMBL" id="BSXT01005481">
    <property type="protein sequence ID" value="GMF60560.1"/>
    <property type="molecule type" value="Genomic_DNA"/>
</dbReference>
<gene>
    <name evidence="2" type="ORF">Pfra01_002626100</name>
</gene>
<accession>A0A9W6YEX7</accession>
<proteinExistence type="predicted"/>
<keyword evidence="3" id="KW-1185">Reference proteome</keyword>
<dbReference type="Proteomes" id="UP001165121">
    <property type="component" value="Unassembled WGS sequence"/>
</dbReference>
<organism evidence="2 3">
    <name type="scientific">Phytophthora fragariaefolia</name>
    <dbReference type="NCBI Taxonomy" id="1490495"/>
    <lineage>
        <taxon>Eukaryota</taxon>
        <taxon>Sar</taxon>
        <taxon>Stramenopiles</taxon>
        <taxon>Oomycota</taxon>
        <taxon>Peronosporomycetes</taxon>
        <taxon>Peronosporales</taxon>
        <taxon>Peronosporaceae</taxon>
        <taxon>Phytophthora</taxon>
    </lineage>
</organism>
<evidence type="ECO:0000313" key="2">
    <source>
        <dbReference type="EMBL" id="GMF60560.1"/>
    </source>
</evidence>
<feature type="region of interest" description="Disordered" evidence="1">
    <location>
        <begin position="53"/>
        <end position="77"/>
    </location>
</feature>
<dbReference type="AlphaFoldDB" id="A0A9W6YEX7"/>
<evidence type="ECO:0000256" key="1">
    <source>
        <dbReference type="SAM" id="MobiDB-lite"/>
    </source>
</evidence>
<evidence type="ECO:0000313" key="3">
    <source>
        <dbReference type="Proteomes" id="UP001165121"/>
    </source>
</evidence>
<sequence length="77" mass="7843">MDAQSVSRYRNREDVAWCSGSAALGLVDGGGAACVACAGLVDASAMAKSLHHVTDDETDSVSASDWSTPGGCTHELN</sequence>
<comment type="caution">
    <text evidence="2">The sequence shown here is derived from an EMBL/GenBank/DDBJ whole genome shotgun (WGS) entry which is preliminary data.</text>
</comment>
<protein>
    <submittedName>
        <fullName evidence="2">Unnamed protein product</fullName>
    </submittedName>
</protein>
<reference evidence="2" key="1">
    <citation type="submission" date="2023-04" db="EMBL/GenBank/DDBJ databases">
        <title>Phytophthora fragariaefolia NBRC 109709.</title>
        <authorList>
            <person name="Ichikawa N."/>
            <person name="Sato H."/>
            <person name="Tonouchi N."/>
        </authorList>
    </citation>
    <scope>NUCLEOTIDE SEQUENCE</scope>
    <source>
        <strain evidence="2">NBRC 109709</strain>
    </source>
</reference>
<name>A0A9W6YEX7_9STRA</name>